<name>A0A1T4NVU2_9FIRM</name>
<accession>A0A1T4NVU2</accession>
<organism evidence="1 2">
    <name type="scientific">Garciella nitratireducens DSM 15102</name>
    <dbReference type="NCBI Taxonomy" id="1121911"/>
    <lineage>
        <taxon>Bacteria</taxon>
        <taxon>Bacillati</taxon>
        <taxon>Bacillota</taxon>
        <taxon>Clostridia</taxon>
        <taxon>Eubacteriales</taxon>
        <taxon>Eubacteriaceae</taxon>
        <taxon>Garciella</taxon>
    </lineage>
</organism>
<dbReference type="Gene3D" id="1.20.1260.10">
    <property type="match status" value="1"/>
</dbReference>
<protein>
    <submittedName>
        <fullName evidence="1">Coat F domain-containing protein</fullName>
    </submittedName>
</protein>
<dbReference type="InterPro" id="IPR012851">
    <property type="entry name" value="Spore_coat_CotF-like"/>
</dbReference>
<dbReference type="EMBL" id="FUWV01000013">
    <property type="protein sequence ID" value="SJZ83384.1"/>
    <property type="molecule type" value="Genomic_DNA"/>
</dbReference>
<evidence type="ECO:0000313" key="2">
    <source>
        <dbReference type="Proteomes" id="UP000196365"/>
    </source>
</evidence>
<reference evidence="1 2" key="1">
    <citation type="submission" date="2017-02" db="EMBL/GenBank/DDBJ databases">
        <authorList>
            <person name="Peterson S.W."/>
        </authorList>
    </citation>
    <scope>NUCLEOTIDE SEQUENCE [LARGE SCALE GENOMIC DNA]</scope>
    <source>
        <strain evidence="1 2">DSM 15102</strain>
    </source>
</reference>
<gene>
    <name evidence="1" type="ORF">SAMN02745973_01821</name>
</gene>
<dbReference type="InterPro" id="IPR012347">
    <property type="entry name" value="Ferritin-like"/>
</dbReference>
<sequence>MTQQTNFSEKELLQDLLATEKQVISSYSVGMTESSCPNLRNTLEQNFKNVEKIQYNIFNAMHQKGWYPIKDAAAPEVQQLKNESNTMVSQLK</sequence>
<dbReference type="AlphaFoldDB" id="A0A1T4NVU2"/>
<dbReference type="Pfam" id="PF07875">
    <property type="entry name" value="Coat_F"/>
    <property type="match status" value="1"/>
</dbReference>
<dbReference type="RefSeq" id="WP_242960299.1">
    <property type="nucleotide sequence ID" value="NZ_FUWV01000013.1"/>
</dbReference>
<keyword evidence="2" id="KW-1185">Reference proteome</keyword>
<evidence type="ECO:0000313" key="1">
    <source>
        <dbReference type="EMBL" id="SJZ83384.1"/>
    </source>
</evidence>
<dbReference type="Proteomes" id="UP000196365">
    <property type="component" value="Unassembled WGS sequence"/>
</dbReference>
<proteinExistence type="predicted"/>